<evidence type="ECO:0000313" key="3">
    <source>
        <dbReference type="EMBL" id="MBW0511438.1"/>
    </source>
</evidence>
<keyword evidence="1" id="KW-0694">RNA-binding</keyword>
<dbReference type="GO" id="GO:0005634">
    <property type="term" value="C:nucleus"/>
    <property type="evidence" value="ECO:0007669"/>
    <property type="project" value="UniProtKB-ARBA"/>
</dbReference>
<dbReference type="SUPFAM" id="SSF53098">
    <property type="entry name" value="Ribonuclease H-like"/>
    <property type="match status" value="1"/>
</dbReference>
<evidence type="ECO:0000256" key="1">
    <source>
        <dbReference type="ARBA" id="ARBA00022884"/>
    </source>
</evidence>
<protein>
    <recommendedName>
        <fullName evidence="2">Integrase catalytic domain-containing protein</fullName>
    </recommendedName>
</protein>
<organism evidence="3 4">
    <name type="scientific">Austropuccinia psidii MF-1</name>
    <dbReference type="NCBI Taxonomy" id="1389203"/>
    <lineage>
        <taxon>Eukaryota</taxon>
        <taxon>Fungi</taxon>
        <taxon>Dikarya</taxon>
        <taxon>Basidiomycota</taxon>
        <taxon>Pucciniomycotina</taxon>
        <taxon>Pucciniomycetes</taxon>
        <taxon>Pucciniales</taxon>
        <taxon>Sphaerophragmiaceae</taxon>
        <taxon>Austropuccinia</taxon>
    </lineage>
</organism>
<dbReference type="AlphaFoldDB" id="A0A9Q3E341"/>
<evidence type="ECO:0000259" key="2">
    <source>
        <dbReference type="PROSITE" id="PS50994"/>
    </source>
</evidence>
<dbReference type="OrthoDB" id="2273864at2759"/>
<dbReference type="GO" id="GO:0003723">
    <property type="term" value="F:RNA binding"/>
    <property type="evidence" value="ECO:0007669"/>
    <property type="project" value="UniProtKB-KW"/>
</dbReference>
<proteinExistence type="predicted"/>
<keyword evidence="4" id="KW-1185">Reference proteome</keyword>
<dbReference type="InterPro" id="IPR036397">
    <property type="entry name" value="RNaseH_sf"/>
</dbReference>
<accession>A0A9Q3E341</accession>
<gene>
    <name evidence="3" type="ORF">O181_051153</name>
</gene>
<comment type="caution">
    <text evidence="3">The sequence shown here is derived from an EMBL/GenBank/DDBJ whole genome shotgun (WGS) entry which is preliminary data.</text>
</comment>
<feature type="domain" description="Integrase catalytic" evidence="2">
    <location>
        <begin position="1"/>
        <end position="103"/>
    </location>
</feature>
<reference evidence="3" key="1">
    <citation type="submission" date="2021-03" db="EMBL/GenBank/DDBJ databases">
        <title>Draft genome sequence of rust myrtle Austropuccinia psidii MF-1, a brazilian biotype.</title>
        <authorList>
            <person name="Quecine M.C."/>
            <person name="Pachon D.M.R."/>
            <person name="Bonatelli M.L."/>
            <person name="Correr F.H."/>
            <person name="Franceschini L.M."/>
            <person name="Leite T.F."/>
            <person name="Margarido G.R.A."/>
            <person name="Almeida C.A."/>
            <person name="Ferrarezi J.A."/>
            <person name="Labate C.A."/>
        </authorList>
    </citation>
    <scope>NUCLEOTIDE SEQUENCE</scope>
    <source>
        <strain evidence="3">MF-1</strain>
    </source>
</reference>
<evidence type="ECO:0000313" key="4">
    <source>
        <dbReference type="Proteomes" id="UP000765509"/>
    </source>
</evidence>
<dbReference type="InterPro" id="IPR001584">
    <property type="entry name" value="Integrase_cat-core"/>
</dbReference>
<dbReference type="GO" id="GO:0015074">
    <property type="term" value="P:DNA integration"/>
    <property type="evidence" value="ECO:0007669"/>
    <property type="project" value="InterPro"/>
</dbReference>
<dbReference type="InterPro" id="IPR012337">
    <property type="entry name" value="RNaseH-like_sf"/>
</dbReference>
<dbReference type="Gene3D" id="3.30.420.10">
    <property type="entry name" value="Ribonuclease H-like superfamily/Ribonuclease H"/>
    <property type="match status" value="1"/>
</dbReference>
<dbReference type="PROSITE" id="PS50994">
    <property type="entry name" value="INTEGRASE"/>
    <property type="match status" value="1"/>
</dbReference>
<dbReference type="Proteomes" id="UP000765509">
    <property type="component" value="Unassembled WGS sequence"/>
</dbReference>
<name>A0A9Q3E341_9BASI</name>
<dbReference type="EMBL" id="AVOT02022186">
    <property type="protein sequence ID" value="MBW0511438.1"/>
    <property type="molecule type" value="Genomic_DNA"/>
</dbReference>
<sequence>MDWVTPFPPSSDRSYNSFLVIVDRSRKTPVFLPSDKDDPAMDIALVLWNRVTFHTRLFKNIIHDTDPMFESALRTNLHRPFVTKLSFSTAYHPQTDGLAGIMI</sequence>